<proteinExistence type="predicted"/>
<evidence type="ECO:0000256" key="3">
    <source>
        <dbReference type="ARBA" id="ARBA00022723"/>
    </source>
</evidence>
<evidence type="ECO:0000256" key="4">
    <source>
        <dbReference type="ARBA" id="ARBA00022741"/>
    </source>
</evidence>
<dbReference type="PANTHER" id="PTHR19136">
    <property type="entry name" value="MOLYBDENUM COFACTOR GUANYLYLTRANSFERASE"/>
    <property type="match status" value="1"/>
</dbReference>
<evidence type="ECO:0000256" key="7">
    <source>
        <dbReference type="ARBA" id="ARBA00023150"/>
    </source>
</evidence>
<feature type="domain" description="MobA-like NTP transferase" evidence="9">
    <location>
        <begin position="5"/>
        <end position="144"/>
    </location>
</feature>
<protein>
    <submittedName>
        <fullName evidence="10">Molybdopterin-guanine dinucleotide biosynthesis protein A</fullName>
    </submittedName>
</protein>
<dbReference type="InterPro" id="IPR025877">
    <property type="entry name" value="MobA-like_NTP_Trfase"/>
</dbReference>
<dbReference type="SUPFAM" id="SSF53448">
    <property type="entry name" value="Nucleotide-diphospho-sugar transferases"/>
    <property type="match status" value="1"/>
</dbReference>
<dbReference type="InterPro" id="IPR029044">
    <property type="entry name" value="Nucleotide-diphossugar_trans"/>
</dbReference>
<dbReference type="InterPro" id="IPR013482">
    <property type="entry name" value="Molybde_CF_guanTrfase"/>
</dbReference>
<evidence type="ECO:0000313" key="11">
    <source>
        <dbReference type="Proteomes" id="UP000571817"/>
    </source>
</evidence>
<keyword evidence="11" id="KW-1185">Reference proteome</keyword>
<dbReference type="EMBL" id="JACCFW010000001">
    <property type="protein sequence ID" value="NYJ76127.1"/>
    <property type="molecule type" value="Genomic_DNA"/>
</dbReference>
<dbReference type="Pfam" id="PF12804">
    <property type="entry name" value="NTP_transf_3"/>
    <property type="match status" value="1"/>
</dbReference>
<dbReference type="GO" id="GO:0006777">
    <property type="term" value="P:Mo-molybdopterin cofactor biosynthetic process"/>
    <property type="evidence" value="ECO:0007669"/>
    <property type="project" value="UniProtKB-KW"/>
</dbReference>
<evidence type="ECO:0000259" key="9">
    <source>
        <dbReference type="Pfam" id="PF12804"/>
    </source>
</evidence>
<evidence type="ECO:0000256" key="2">
    <source>
        <dbReference type="ARBA" id="ARBA00022679"/>
    </source>
</evidence>
<organism evidence="10 11">
    <name type="scientific">Allobranchiibius huperziae</name>
    <dbReference type="NCBI Taxonomy" id="1874116"/>
    <lineage>
        <taxon>Bacteria</taxon>
        <taxon>Bacillati</taxon>
        <taxon>Actinomycetota</taxon>
        <taxon>Actinomycetes</taxon>
        <taxon>Micrococcales</taxon>
        <taxon>Dermacoccaceae</taxon>
        <taxon>Allobranchiibius</taxon>
    </lineage>
</organism>
<dbReference type="PANTHER" id="PTHR19136:SF81">
    <property type="entry name" value="MOLYBDENUM COFACTOR GUANYLYLTRANSFERASE"/>
    <property type="match status" value="1"/>
</dbReference>
<sequence length="190" mass="19920">MQPTAIVLCGGRSSRFGSDKTRAPLQGRPLLDHLLDALPGTWPIVAVGPPRRTFRDTTWVREEPAFAGPLSALAAGLADVATPTFVLLGGDMPYAARAAVALSDQLSHAPHDVDAVLARTPDGRPQPLLLAGRTEPARVALPPDPVGASLMSWARRLRCSAYDVDDAAAHDVDTPQDLAGPPDAPTTVEG</sequence>
<feature type="region of interest" description="Disordered" evidence="8">
    <location>
        <begin position="171"/>
        <end position="190"/>
    </location>
</feature>
<accession>A0A853DHG1</accession>
<keyword evidence="4" id="KW-0547">Nucleotide-binding</keyword>
<dbReference type="RefSeq" id="WP_179483220.1">
    <property type="nucleotide sequence ID" value="NZ_JACCFW010000001.1"/>
</dbReference>
<evidence type="ECO:0000256" key="5">
    <source>
        <dbReference type="ARBA" id="ARBA00022842"/>
    </source>
</evidence>
<gene>
    <name evidence="10" type="ORF">HNR15_003090</name>
</gene>
<dbReference type="GO" id="GO:0005525">
    <property type="term" value="F:GTP binding"/>
    <property type="evidence" value="ECO:0007669"/>
    <property type="project" value="UniProtKB-KW"/>
</dbReference>
<dbReference type="AlphaFoldDB" id="A0A853DHG1"/>
<dbReference type="Gene3D" id="3.90.550.10">
    <property type="entry name" value="Spore Coat Polysaccharide Biosynthesis Protein SpsA, Chain A"/>
    <property type="match status" value="1"/>
</dbReference>
<dbReference type="GO" id="GO:0016779">
    <property type="term" value="F:nucleotidyltransferase activity"/>
    <property type="evidence" value="ECO:0007669"/>
    <property type="project" value="TreeGrafter"/>
</dbReference>
<keyword evidence="2" id="KW-0808">Transferase</keyword>
<dbReference type="Proteomes" id="UP000571817">
    <property type="component" value="Unassembled WGS sequence"/>
</dbReference>
<dbReference type="GO" id="GO:0046872">
    <property type="term" value="F:metal ion binding"/>
    <property type="evidence" value="ECO:0007669"/>
    <property type="project" value="UniProtKB-KW"/>
</dbReference>
<dbReference type="CDD" id="cd02503">
    <property type="entry name" value="MobA"/>
    <property type="match status" value="1"/>
</dbReference>
<keyword evidence="7" id="KW-0501">Molybdenum cofactor biosynthesis</keyword>
<evidence type="ECO:0000256" key="1">
    <source>
        <dbReference type="ARBA" id="ARBA00022490"/>
    </source>
</evidence>
<keyword evidence="6" id="KW-0342">GTP-binding</keyword>
<keyword evidence="5" id="KW-0460">Magnesium</keyword>
<keyword evidence="3" id="KW-0479">Metal-binding</keyword>
<name>A0A853DHG1_9MICO</name>
<evidence type="ECO:0000313" key="10">
    <source>
        <dbReference type="EMBL" id="NYJ76127.1"/>
    </source>
</evidence>
<comment type="caution">
    <text evidence="10">The sequence shown here is derived from an EMBL/GenBank/DDBJ whole genome shotgun (WGS) entry which is preliminary data.</text>
</comment>
<evidence type="ECO:0000256" key="6">
    <source>
        <dbReference type="ARBA" id="ARBA00023134"/>
    </source>
</evidence>
<keyword evidence="1" id="KW-0963">Cytoplasm</keyword>
<evidence type="ECO:0000256" key="8">
    <source>
        <dbReference type="SAM" id="MobiDB-lite"/>
    </source>
</evidence>
<reference evidence="10 11" key="1">
    <citation type="submission" date="2020-07" db="EMBL/GenBank/DDBJ databases">
        <title>Sequencing the genomes of 1000 actinobacteria strains.</title>
        <authorList>
            <person name="Klenk H.-P."/>
        </authorList>
    </citation>
    <scope>NUCLEOTIDE SEQUENCE [LARGE SCALE GENOMIC DNA]</scope>
    <source>
        <strain evidence="10 11">DSM 29531</strain>
    </source>
</reference>